<evidence type="ECO:0000259" key="5">
    <source>
        <dbReference type="PROSITE" id="PS50931"/>
    </source>
</evidence>
<accession>A0A9W3PAP9</accession>
<evidence type="ECO:0000256" key="2">
    <source>
        <dbReference type="ARBA" id="ARBA00023015"/>
    </source>
</evidence>
<evidence type="ECO:0000256" key="1">
    <source>
        <dbReference type="ARBA" id="ARBA00009437"/>
    </source>
</evidence>
<evidence type="ECO:0000256" key="4">
    <source>
        <dbReference type="ARBA" id="ARBA00023163"/>
    </source>
</evidence>
<dbReference type="GO" id="GO:0003677">
    <property type="term" value="F:DNA binding"/>
    <property type="evidence" value="ECO:0007669"/>
    <property type="project" value="UniProtKB-KW"/>
</dbReference>
<dbReference type="Gene3D" id="3.40.190.290">
    <property type="match status" value="1"/>
</dbReference>
<evidence type="ECO:0000256" key="3">
    <source>
        <dbReference type="ARBA" id="ARBA00023125"/>
    </source>
</evidence>
<comment type="similarity">
    <text evidence="1">Belongs to the LysR transcriptional regulatory family.</text>
</comment>
<dbReference type="SUPFAM" id="SSF53850">
    <property type="entry name" value="Periplasmic binding protein-like II"/>
    <property type="match status" value="1"/>
</dbReference>
<dbReference type="KEGG" id="bct:GEM_3388"/>
<dbReference type="SUPFAM" id="SSF46785">
    <property type="entry name" value="Winged helix' DNA-binding domain"/>
    <property type="match status" value="1"/>
</dbReference>
<dbReference type="EMBL" id="CP003775">
    <property type="protein sequence ID" value="AFQ49781.1"/>
    <property type="molecule type" value="Genomic_DNA"/>
</dbReference>
<gene>
    <name evidence="6" type="ORF">GEM_3388</name>
</gene>
<dbReference type="Proteomes" id="UP000032866">
    <property type="component" value="Chromosome 2"/>
</dbReference>
<dbReference type="InterPro" id="IPR050950">
    <property type="entry name" value="HTH-type_LysR_regulators"/>
</dbReference>
<dbReference type="InterPro" id="IPR005119">
    <property type="entry name" value="LysR_subst-bd"/>
</dbReference>
<dbReference type="CDD" id="cd05466">
    <property type="entry name" value="PBP2_LTTR_substrate"/>
    <property type="match status" value="1"/>
</dbReference>
<dbReference type="PROSITE" id="PS50931">
    <property type="entry name" value="HTH_LYSR"/>
    <property type="match status" value="1"/>
</dbReference>
<reference evidence="6 7" key="1">
    <citation type="journal article" date="2012" name="J. Bacteriol.">
        <title>Complete Genome Sequence of Burkholderia sp. Strain GG4, a Betaproteobacterium That Reduces 3-Oxo-N-Acylhomoserine Lactones and Produces Different N-Acylhomoserine Lactones.</title>
        <authorList>
            <person name="Hong K.W."/>
            <person name="Koh C.L."/>
            <person name="Sam C.K."/>
            <person name="Yin W.F."/>
            <person name="Chan K.G."/>
        </authorList>
    </citation>
    <scope>NUCLEOTIDE SEQUENCE [LARGE SCALE GENOMIC DNA]</scope>
    <source>
        <strain evidence="6 7">GG4</strain>
    </source>
</reference>
<dbReference type="FunFam" id="1.10.10.10:FF:000001">
    <property type="entry name" value="LysR family transcriptional regulator"/>
    <property type="match status" value="1"/>
</dbReference>
<dbReference type="PRINTS" id="PR00039">
    <property type="entry name" value="HTHLYSR"/>
</dbReference>
<evidence type="ECO:0000313" key="6">
    <source>
        <dbReference type="EMBL" id="AFQ49781.1"/>
    </source>
</evidence>
<feature type="domain" description="HTH lysR-type" evidence="5">
    <location>
        <begin position="10"/>
        <end position="67"/>
    </location>
</feature>
<dbReference type="PANTHER" id="PTHR30419">
    <property type="entry name" value="HTH-TYPE TRANSCRIPTIONAL REGULATOR YBHD"/>
    <property type="match status" value="1"/>
</dbReference>
<keyword evidence="2" id="KW-0805">Transcription regulation</keyword>
<dbReference type="Pfam" id="PF00126">
    <property type="entry name" value="HTH_1"/>
    <property type="match status" value="1"/>
</dbReference>
<dbReference type="GO" id="GO:0003700">
    <property type="term" value="F:DNA-binding transcription factor activity"/>
    <property type="evidence" value="ECO:0007669"/>
    <property type="project" value="InterPro"/>
</dbReference>
<dbReference type="InterPro" id="IPR036388">
    <property type="entry name" value="WH-like_DNA-bd_sf"/>
</dbReference>
<organism evidence="6 7">
    <name type="scientific">Burkholderia cepacia GG4</name>
    <dbReference type="NCBI Taxonomy" id="1009846"/>
    <lineage>
        <taxon>Bacteria</taxon>
        <taxon>Pseudomonadati</taxon>
        <taxon>Pseudomonadota</taxon>
        <taxon>Betaproteobacteria</taxon>
        <taxon>Burkholderiales</taxon>
        <taxon>Burkholderiaceae</taxon>
        <taxon>Burkholderia</taxon>
        <taxon>Burkholderia cepacia complex</taxon>
    </lineage>
</organism>
<keyword evidence="3" id="KW-0238">DNA-binding</keyword>
<protein>
    <submittedName>
        <fullName evidence="6">Transcriptional regulator</fullName>
    </submittedName>
</protein>
<dbReference type="GO" id="GO:0005829">
    <property type="term" value="C:cytosol"/>
    <property type="evidence" value="ECO:0007669"/>
    <property type="project" value="TreeGrafter"/>
</dbReference>
<dbReference type="InterPro" id="IPR000847">
    <property type="entry name" value="LysR_HTH_N"/>
</dbReference>
<name>A0A9W3PAP9_BURCE</name>
<keyword evidence="4" id="KW-0804">Transcription</keyword>
<dbReference type="Pfam" id="PF03466">
    <property type="entry name" value="LysR_substrate"/>
    <property type="match status" value="1"/>
</dbReference>
<dbReference type="AlphaFoldDB" id="A0A9W3PAP9"/>
<dbReference type="Gene3D" id="1.10.10.10">
    <property type="entry name" value="Winged helix-like DNA-binding domain superfamily/Winged helix DNA-binding domain"/>
    <property type="match status" value="1"/>
</dbReference>
<sequence>MDGDRIRRRLKLRDLDTLMTVVSAGGMRKAAQQLHMSQPAVSKAIADLESVLGVRLVDRSNHGVVPTVFGQALLKRGAAIFDELTRGAVEMAFLADPDAGELSIGCVETITAGLAAAIIEEMSRRHPRLVFSVASGDAPVLQTHFLRERICELVIARPFTAVPDPDMNGEPLFHERLRIVVANDSAWGVKRRRLALADLVEAPWILSPNEVAPHSPIVEAFRAIGAEPPSARMLTGSLNLRRTLLRTGRFVTVMPHSLLHFGPDQEWIKVLPIDLPTWTVPTMLITLRNRTLSPAAERFAEHARRLARSLAES</sequence>
<dbReference type="PANTHER" id="PTHR30419:SF8">
    <property type="entry name" value="NITROGEN ASSIMILATION TRANSCRIPTIONAL ACTIVATOR-RELATED"/>
    <property type="match status" value="1"/>
</dbReference>
<evidence type="ECO:0000313" key="7">
    <source>
        <dbReference type="Proteomes" id="UP000032866"/>
    </source>
</evidence>
<dbReference type="InterPro" id="IPR036390">
    <property type="entry name" value="WH_DNA-bd_sf"/>
</dbReference>
<proteinExistence type="inferred from homology"/>